<dbReference type="Pfam" id="PF12872">
    <property type="entry name" value="OST-HTH"/>
    <property type="match status" value="1"/>
</dbReference>
<gene>
    <name evidence="9" type="ORF">PPYR_03066</name>
</gene>
<dbReference type="AlphaFoldDB" id="A0A1Y1M8W0"/>
<feature type="domain" description="HTH OST-type" evidence="7">
    <location>
        <begin position="6"/>
        <end position="77"/>
    </location>
</feature>
<comment type="subcellular location">
    <subcellularLocation>
        <location evidence="1">Cytoplasm</location>
    </subcellularLocation>
</comment>
<evidence type="ECO:0000256" key="1">
    <source>
        <dbReference type="ARBA" id="ARBA00004496"/>
    </source>
</evidence>
<dbReference type="InterPro" id="IPR041966">
    <property type="entry name" value="LOTUS-like"/>
</dbReference>
<dbReference type="PANTHER" id="PTHR22948:SF76">
    <property type="entry name" value="FI20010P1-RELATED"/>
    <property type="match status" value="1"/>
</dbReference>
<evidence type="ECO:0000256" key="3">
    <source>
        <dbReference type="ARBA" id="ARBA00022737"/>
    </source>
</evidence>
<dbReference type="Pfam" id="PF00567">
    <property type="entry name" value="TUDOR"/>
    <property type="match status" value="3"/>
</dbReference>
<dbReference type="InParanoid" id="A0A1Y1M8W0"/>
<evidence type="ECO:0008006" key="11">
    <source>
        <dbReference type="Google" id="ProtNLM"/>
    </source>
</evidence>
<dbReference type="PANTHER" id="PTHR22948">
    <property type="entry name" value="TUDOR DOMAIN CONTAINING PROTEIN"/>
    <property type="match status" value="1"/>
</dbReference>
<evidence type="ECO:0000259" key="7">
    <source>
        <dbReference type="PROSITE" id="PS51644"/>
    </source>
</evidence>
<dbReference type="InterPro" id="IPR025605">
    <property type="entry name" value="OST-HTH/LOTUS_dom"/>
</dbReference>
<proteinExistence type="predicted"/>
<dbReference type="GO" id="GO:0007283">
    <property type="term" value="P:spermatogenesis"/>
    <property type="evidence" value="ECO:0007669"/>
    <property type="project" value="UniProtKB-KW"/>
</dbReference>
<dbReference type="FunCoup" id="A0A1Y1M8W0">
    <property type="interactions" value="121"/>
</dbReference>
<accession>A0A1Y1M8W0</accession>
<reference evidence="8" key="1">
    <citation type="journal article" date="2016" name="Sci. Rep.">
        <title>Molecular characterization of firefly nuptial gifts: a multi-omics approach sheds light on postcopulatory sexual selection.</title>
        <authorList>
            <person name="Al-Wathiqui N."/>
            <person name="Fallon T.R."/>
            <person name="South A."/>
            <person name="Weng J.K."/>
            <person name="Lewis S.M."/>
        </authorList>
    </citation>
    <scope>NUCLEOTIDE SEQUENCE</scope>
</reference>
<dbReference type="GO" id="GO:0030154">
    <property type="term" value="P:cell differentiation"/>
    <property type="evidence" value="ECO:0007669"/>
    <property type="project" value="UniProtKB-ARBA"/>
</dbReference>
<dbReference type="SUPFAM" id="SSF63748">
    <property type="entry name" value="Tudor/PWWP/MBT"/>
    <property type="match status" value="3"/>
</dbReference>
<evidence type="ECO:0000256" key="5">
    <source>
        <dbReference type="SAM" id="MobiDB-lite"/>
    </source>
</evidence>
<dbReference type="GO" id="GO:0005737">
    <property type="term" value="C:cytoplasm"/>
    <property type="evidence" value="ECO:0007669"/>
    <property type="project" value="UniProtKB-SubCell"/>
</dbReference>
<reference evidence="9" key="3">
    <citation type="submission" date="2019-08" db="EMBL/GenBank/DDBJ databases">
        <authorList>
            <consortium name="Photinus pyralis genome working group"/>
            <person name="Fallon T.R."/>
            <person name="Sander Lower S.E."/>
            <person name="Weng J.-K."/>
        </authorList>
    </citation>
    <scope>NUCLEOTIDE SEQUENCE</scope>
    <source>
        <strain evidence="9">1611_PpyrPB1</strain>
        <tissue evidence="9">Whole body</tissue>
    </source>
</reference>
<dbReference type="Gene3D" id="2.40.50.90">
    <property type="match status" value="2"/>
</dbReference>
<evidence type="ECO:0000313" key="10">
    <source>
        <dbReference type="Proteomes" id="UP000327044"/>
    </source>
</evidence>
<evidence type="ECO:0000313" key="9">
    <source>
        <dbReference type="EMBL" id="KAB0791266.1"/>
    </source>
</evidence>
<dbReference type="Gene3D" id="3.30.420.610">
    <property type="entry name" value="LOTUS domain-like"/>
    <property type="match status" value="1"/>
</dbReference>
<feature type="region of interest" description="Disordered" evidence="5">
    <location>
        <begin position="87"/>
        <end position="240"/>
    </location>
</feature>
<dbReference type="CDD" id="cd20379">
    <property type="entry name" value="Tudor_dTUD-like"/>
    <property type="match status" value="1"/>
</dbReference>
<evidence type="ECO:0000256" key="4">
    <source>
        <dbReference type="ARBA" id="ARBA00022871"/>
    </source>
</evidence>
<organism evidence="8">
    <name type="scientific">Photinus pyralis</name>
    <name type="common">Common eastern firefly</name>
    <name type="synonym">Lampyris pyralis</name>
    <dbReference type="NCBI Taxonomy" id="7054"/>
    <lineage>
        <taxon>Eukaryota</taxon>
        <taxon>Metazoa</taxon>
        <taxon>Ecdysozoa</taxon>
        <taxon>Arthropoda</taxon>
        <taxon>Hexapoda</taxon>
        <taxon>Insecta</taxon>
        <taxon>Pterygota</taxon>
        <taxon>Neoptera</taxon>
        <taxon>Endopterygota</taxon>
        <taxon>Coleoptera</taxon>
        <taxon>Polyphaga</taxon>
        <taxon>Elateriformia</taxon>
        <taxon>Elateroidea</taxon>
        <taxon>Lampyridae</taxon>
        <taxon>Lampyrinae</taxon>
        <taxon>Photinus</taxon>
    </lineage>
</organism>
<keyword evidence="3" id="KW-0677">Repeat</keyword>
<dbReference type="PROSITE" id="PS50304">
    <property type="entry name" value="TUDOR"/>
    <property type="match status" value="1"/>
</dbReference>
<evidence type="ECO:0000259" key="6">
    <source>
        <dbReference type="PROSITE" id="PS50304"/>
    </source>
</evidence>
<feature type="compositionally biased region" description="Polar residues" evidence="5">
    <location>
        <begin position="124"/>
        <end position="133"/>
    </location>
</feature>
<protein>
    <recommendedName>
        <fullName evidence="11">Tudor domain-containing protein 7</fullName>
    </recommendedName>
</protein>
<dbReference type="EMBL" id="VVIM01000011">
    <property type="protein sequence ID" value="KAB0791266.1"/>
    <property type="molecule type" value="Genomic_DNA"/>
</dbReference>
<dbReference type="SMART" id="SM00333">
    <property type="entry name" value="TUDOR"/>
    <property type="match status" value="3"/>
</dbReference>
<name>A0A1Y1M8W0_PHOPY</name>
<dbReference type="Gene3D" id="2.30.30.140">
    <property type="match status" value="3"/>
</dbReference>
<dbReference type="EMBL" id="GEZM01037040">
    <property type="protein sequence ID" value="JAV82229.1"/>
    <property type="molecule type" value="Transcribed_RNA"/>
</dbReference>
<keyword evidence="4" id="KW-0744">Spermatogenesis</keyword>
<sequence>MDNDKLRDEVISQIRACLISTKGARDLRQIKSDYSMLMGCEIPYQKLGYKTLELFIRSIPTLRITQQNGQLLVDAVVTQQSAHIAKFVEKQKTKKRTTSRPPPRYQPRQNPRRQAVPPRWRPRTVSTNWQRSYESPRPPATYAHTQVVSSPNPPAKKPSVWERLGNRDGPEVNRSNYAEPGRPSAYSEPSCSYNAPEPRRPSTYSEPNRLPEPTRSSTQPEPKPSVRNRLGPREANTEPSYSFNLIRHALHDLDGNSEKEVTLSRQAKLRLSQKDITEEKVPENPSPLLTPSFSPEFLQWPAAEVPQVASEMNSTPRRTPLDADSSKKNDVITKIPRTGDYWEDLNSFVTMKNLGKITCKVITKQLHRHRLDFFCTITINNDPKKSYRSYPADCLDEKTAKQEASKKALDELEKSCKTEHYGLLLSDIMDVLTRVPAMVKEHPCGVWNTLIQENYIARYNEQLPLNWIEILSSQPNIAMQQIADKYVLNYCEPSQKTNFSGRQAQNVTVLPNTVSFNEDGFLVAEITCVNSAAEIWFSQRETAESDRFASMSLEMEAHYSKLGKYEIAETIQMGGHYVAFSETWWCRVRVFEVNGDDIHCFCIDFGDEWVIKKDALYILKQEFAEVQAQAFVGRLAGLEELYEVSKSSEHLQTLLSRTVQVQQDSNSDDSEADPSDPTLSVVLYDIDTGKPINEEIITYIGIEVATPALIVNAPTDVYVTHALNDGTVYIQSRSVGYEQLMSLIEKAGQNIVDKKTAVTPVKVSKSNGDDLYFIRSKADDLWYRVKIIDWAPGGKHVQVLHVDDGRATVVEVNDTDFYVLRDISDVISKFPLQGLRVRLQLSSVPVNFVDRVRDLMPPNEAVIVKLIKVDTDYVHVVEFFKRSKTDNVLFSINLSLVPENGFRNAAGDGNNNAKSNKLRRLISLNQFDDANQRLPSAGCLTPPEIPEIGQFFDVRVCYTVHPHSFFVQPYNDVQKLNALMVEMQEAFKNVRTSTLQIGDILPGKVYASMYTDGKWYRTSVIKVIHPSSISVFYSDFGYYGNIILTQLHPLEEKFLKLPYQAIKAKLDVQPKNAKWCHDDCDYFKNLIDQKSFVSILRSVEKDILCPGDIVLTLKLIDTSSQNVDVYIDEVIIKEGKAIDNC</sequence>
<dbReference type="Proteomes" id="UP000327044">
    <property type="component" value="Unassembled WGS sequence"/>
</dbReference>
<keyword evidence="2" id="KW-0963">Cytoplasm</keyword>
<dbReference type="PROSITE" id="PS51644">
    <property type="entry name" value="HTH_OST"/>
    <property type="match status" value="1"/>
</dbReference>
<feature type="domain" description="Tudor" evidence="6">
    <location>
        <begin position="994"/>
        <end position="1057"/>
    </location>
</feature>
<dbReference type="InterPro" id="IPR050621">
    <property type="entry name" value="Tudor_domain_containing"/>
</dbReference>
<evidence type="ECO:0000313" key="8">
    <source>
        <dbReference type="EMBL" id="JAV82229.1"/>
    </source>
</evidence>
<keyword evidence="10" id="KW-1185">Reference proteome</keyword>
<evidence type="ECO:0000256" key="2">
    <source>
        <dbReference type="ARBA" id="ARBA00022490"/>
    </source>
</evidence>
<dbReference type="InterPro" id="IPR035437">
    <property type="entry name" value="SNase_OB-fold_sf"/>
</dbReference>
<keyword evidence="4" id="KW-0221">Differentiation</keyword>
<dbReference type="CDD" id="cd09972">
    <property type="entry name" value="LOTUS_TDRD_OSKAR"/>
    <property type="match status" value="1"/>
</dbReference>
<reference evidence="9 10" key="2">
    <citation type="journal article" date="2018" name="Elife">
        <title>Firefly genomes illuminate parallel origins of bioluminescence in beetles.</title>
        <authorList>
            <person name="Fallon T.R."/>
            <person name="Lower S.E."/>
            <person name="Chang C.H."/>
            <person name="Bessho-Uehara M."/>
            <person name="Martin G.J."/>
            <person name="Bewick A.J."/>
            <person name="Behringer M."/>
            <person name="Debat H.J."/>
            <person name="Wong I."/>
            <person name="Day J.C."/>
            <person name="Suvorov A."/>
            <person name="Silva C.J."/>
            <person name="Stanger-Hall K.F."/>
            <person name="Hall D.W."/>
            <person name="Schmitz R.J."/>
            <person name="Nelson D.R."/>
            <person name="Lewis S.M."/>
            <person name="Shigenobu S."/>
            <person name="Bybee S.M."/>
            <person name="Larracuente A.M."/>
            <person name="Oba Y."/>
            <person name="Weng J.K."/>
        </authorList>
    </citation>
    <scope>NUCLEOTIDE SEQUENCE [LARGE SCALE GENOMIC DNA]</scope>
    <source>
        <strain evidence="9">1611_PpyrPB1</strain>
        <tissue evidence="9">Whole body</tissue>
    </source>
</reference>
<dbReference type="InterPro" id="IPR002999">
    <property type="entry name" value="Tudor"/>
</dbReference>